<accession>A0A0E9X7H0</accession>
<evidence type="ECO:0000313" key="2">
    <source>
        <dbReference type="EMBL" id="JAH98697.1"/>
    </source>
</evidence>
<reference evidence="2" key="2">
    <citation type="journal article" date="2015" name="Fish Shellfish Immunol.">
        <title>Early steps in the European eel (Anguilla anguilla)-Vibrio vulnificus interaction in the gills: Role of the RtxA13 toxin.</title>
        <authorList>
            <person name="Callol A."/>
            <person name="Pajuelo D."/>
            <person name="Ebbesson L."/>
            <person name="Teles M."/>
            <person name="MacKenzie S."/>
            <person name="Amaro C."/>
        </authorList>
    </citation>
    <scope>NUCLEOTIDE SEQUENCE</scope>
</reference>
<proteinExistence type="predicted"/>
<dbReference type="EMBL" id="GBXM01009880">
    <property type="protein sequence ID" value="JAH98697.1"/>
    <property type="molecule type" value="Transcribed_RNA"/>
</dbReference>
<feature type="compositionally biased region" description="Basic residues" evidence="1">
    <location>
        <begin position="7"/>
        <end position="24"/>
    </location>
</feature>
<evidence type="ECO:0000256" key="1">
    <source>
        <dbReference type="SAM" id="MobiDB-lite"/>
    </source>
</evidence>
<sequence>MQLSRNSKTHYSRNRGIQKPHRHRTEQVAGKGERIQKDMKGGKNEQKIFFSSYLHKYLSLKESSLLWHSFWNKC</sequence>
<name>A0A0E9X7H0_ANGAN</name>
<organism evidence="2">
    <name type="scientific">Anguilla anguilla</name>
    <name type="common">European freshwater eel</name>
    <name type="synonym">Muraena anguilla</name>
    <dbReference type="NCBI Taxonomy" id="7936"/>
    <lineage>
        <taxon>Eukaryota</taxon>
        <taxon>Metazoa</taxon>
        <taxon>Chordata</taxon>
        <taxon>Craniata</taxon>
        <taxon>Vertebrata</taxon>
        <taxon>Euteleostomi</taxon>
        <taxon>Actinopterygii</taxon>
        <taxon>Neopterygii</taxon>
        <taxon>Teleostei</taxon>
        <taxon>Anguilliformes</taxon>
        <taxon>Anguillidae</taxon>
        <taxon>Anguilla</taxon>
    </lineage>
</organism>
<dbReference type="AlphaFoldDB" id="A0A0E9X7H0"/>
<feature type="region of interest" description="Disordered" evidence="1">
    <location>
        <begin position="1"/>
        <end position="40"/>
    </location>
</feature>
<protein>
    <submittedName>
        <fullName evidence="2">Uncharacterized protein</fullName>
    </submittedName>
</protein>
<feature type="compositionally biased region" description="Basic and acidic residues" evidence="1">
    <location>
        <begin position="31"/>
        <end position="40"/>
    </location>
</feature>
<reference evidence="2" key="1">
    <citation type="submission" date="2014-11" db="EMBL/GenBank/DDBJ databases">
        <authorList>
            <person name="Amaro Gonzalez C."/>
        </authorList>
    </citation>
    <scope>NUCLEOTIDE SEQUENCE</scope>
</reference>